<reference evidence="2" key="1">
    <citation type="submission" date="2022-03" db="EMBL/GenBank/DDBJ databases">
        <authorList>
            <person name="Sayadi A."/>
        </authorList>
    </citation>
    <scope>NUCLEOTIDE SEQUENCE</scope>
</reference>
<evidence type="ECO:0000256" key="1">
    <source>
        <dbReference type="SAM" id="MobiDB-lite"/>
    </source>
</evidence>
<keyword evidence="3" id="KW-1185">Reference proteome</keyword>
<name>A0A9P0K873_ACAOB</name>
<dbReference type="Proteomes" id="UP001152888">
    <property type="component" value="Unassembled WGS sequence"/>
</dbReference>
<feature type="region of interest" description="Disordered" evidence="1">
    <location>
        <begin position="54"/>
        <end position="99"/>
    </location>
</feature>
<sequence length="191" mass="21578">MTPENIMNGFRGTGIYPFNKNIFTDGDFLSSSVTDREQIDSDNLGTKKAIVEIRDDTRGNEASPDRQDNPSRSNVAFTSSAGSSGTIQTLDRKVDEEEENSIFETESVGLYGNKQTEINELAVNKKNLSVLKGHFVTPFELRGFPKAAPRKNLNRKRKTKKSIISTSTPEMRDLSYKTEERKPQTRLQLRR</sequence>
<evidence type="ECO:0000313" key="3">
    <source>
        <dbReference type="Proteomes" id="UP001152888"/>
    </source>
</evidence>
<comment type="caution">
    <text evidence="2">The sequence shown here is derived from an EMBL/GenBank/DDBJ whole genome shotgun (WGS) entry which is preliminary data.</text>
</comment>
<proteinExistence type="predicted"/>
<dbReference type="EMBL" id="CAKOFQ010006744">
    <property type="protein sequence ID" value="CAH1967356.1"/>
    <property type="molecule type" value="Genomic_DNA"/>
</dbReference>
<feature type="region of interest" description="Disordered" evidence="1">
    <location>
        <begin position="148"/>
        <end position="191"/>
    </location>
</feature>
<feature type="compositionally biased region" description="Basic and acidic residues" evidence="1">
    <location>
        <begin position="170"/>
        <end position="183"/>
    </location>
</feature>
<feature type="compositionally biased region" description="Basic and acidic residues" evidence="1">
    <location>
        <begin position="54"/>
        <end position="69"/>
    </location>
</feature>
<gene>
    <name evidence="2" type="ORF">ACAOBT_LOCUS7357</name>
</gene>
<dbReference type="AlphaFoldDB" id="A0A9P0K873"/>
<organism evidence="2 3">
    <name type="scientific">Acanthoscelides obtectus</name>
    <name type="common">Bean weevil</name>
    <name type="synonym">Bruchus obtectus</name>
    <dbReference type="NCBI Taxonomy" id="200917"/>
    <lineage>
        <taxon>Eukaryota</taxon>
        <taxon>Metazoa</taxon>
        <taxon>Ecdysozoa</taxon>
        <taxon>Arthropoda</taxon>
        <taxon>Hexapoda</taxon>
        <taxon>Insecta</taxon>
        <taxon>Pterygota</taxon>
        <taxon>Neoptera</taxon>
        <taxon>Endopterygota</taxon>
        <taxon>Coleoptera</taxon>
        <taxon>Polyphaga</taxon>
        <taxon>Cucujiformia</taxon>
        <taxon>Chrysomeloidea</taxon>
        <taxon>Chrysomelidae</taxon>
        <taxon>Bruchinae</taxon>
        <taxon>Bruchini</taxon>
        <taxon>Acanthoscelides</taxon>
    </lineage>
</organism>
<feature type="compositionally biased region" description="Basic residues" evidence="1">
    <location>
        <begin position="148"/>
        <end position="161"/>
    </location>
</feature>
<dbReference type="OrthoDB" id="6783309at2759"/>
<accession>A0A9P0K873</accession>
<evidence type="ECO:0000313" key="2">
    <source>
        <dbReference type="EMBL" id="CAH1967356.1"/>
    </source>
</evidence>
<feature type="compositionally biased region" description="Polar residues" evidence="1">
    <location>
        <begin position="70"/>
        <end position="89"/>
    </location>
</feature>
<protein>
    <submittedName>
        <fullName evidence="2">Uncharacterized protein</fullName>
    </submittedName>
</protein>